<evidence type="ECO:0000259" key="6">
    <source>
        <dbReference type="Pfam" id="PF13890"/>
    </source>
</evidence>
<comment type="subcellular location">
    <subcellularLocation>
        <location evidence="1">Cytoplasm</location>
    </subcellularLocation>
</comment>
<keyword evidence="4" id="KW-0343">GTPase activation</keyword>
<evidence type="ECO:0000313" key="8">
    <source>
        <dbReference type="Proteomes" id="UP000078561"/>
    </source>
</evidence>
<feature type="domain" description="Rab3GAP catalytic subunit conserved" evidence="6">
    <location>
        <begin position="728"/>
        <end position="878"/>
    </location>
</feature>
<proteinExistence type="inferred from homology"/>
<dbReference type="Proteomes" id="UP000078561">
    <property type="component" value="Unassembled WGS sequence"/>
</dbReference>
<dbReference type="InterPro" id="IPR026147">
    <property type="entry name" value="Rab3GAP1_conserved"/>
</dbReference>
<dbReference type="GO" id="GO:0005096">
    <property type="term" value="F:GTPase activator activity"/>
    <property type="evidence" value="ECO:0007669"/>
    <property type="project" value="UniProtKB-KW"/>
</dbReference>
<dbReference type="GO" id="GO:0005737">
    <property type="term" value="C:cytoplasm"/>
    <property type="evidence" value="ECO:0007669"/>
    <property type="project" value="UniProtKB-SubCell"/>
</dbReference>
<dbReference type="InParanoid" id="A0A168KZY1"/>
<keyword evidence="8" id="KW-1185">Reference proteome</keyword>
<evidence type="ECO:0000256" key="4">
    <source>
        <dbReference type="ARBA" id="ARBA00022468"/>
    </source>
</evidence>
<dbReference type="AlphaFoldDB" id="A0A168KZY1"/>
<dbReference type="PANTHER" id="PTHR21422:SF9">
    <property type="entry name" value="RAB3 GTPASE-ACTIVATING PROTEIN CATALYTIC SUBUNIT"/>
    <property type="match status" value="1"/>
</dbReference>
<dbReference type="STRING" id="4829.A0A168KZY1"/>
<dbReference type="OrthoDB" id="17346at2759"/>
<evidence type="ECO:0000256" key="2">
    <source>
        <dbReference type="ARBA" id="ARBA00008856"/>
    </source>
</evidence>
<protein>
    <recommendedName>
        <fullName evidence="3">Rab3 GTPase-activating protein catalytic subunit</fullName>
    </recommendedName>
</protein>
<accession>A0A168KZY1</accession>
<keyword evidence="5" id="KW-0963">Cytoplasm</keyword>
<organism evidence="7">
    <name type="scientific">Absidia glauca</name>
    <name type="common">Pin mould</name>
    <dbReference type="NCBI Taxonomy" id="4829"/>
    <lineage>
        <taxon>Eukaryota</taxon>
        <taxon>Fungi</taxon>
        <taxon>Fungi incertae sedis</taxon>
        <taxon>Mucoromycota</taxon>
        <taxon>Mucoromycotina</taxon>
        <taxon>Mucoromycetes</taxon>
        <taxon>Mucorales</taxon>
        <taxon>Cunninghamellaceae</taxon>
        <taxon>Absidia</taxon>
    </lineage>
</organism>
<evidence type="ECO:0000313" key="7">
    <source>
        <dbReference type="EMBL" id="SAL95779.1"/>
    </source>
</evidence>
<dbReference type="EMBL" id="LT550481">
    <property type="protein sequence ID" value="SAL95779.1"/>
    <property type="molecule type" value="Genomic_DNA"/>
</dbReference>
<dbReference type="InterPro" id="IPR045700">
    <property type="entry name" value="Rab3GAP1"/>
</dbReference>
<reference evidence="7" key="1">
    <citation type="submission" date="2016-04" db="EMBL/GenBank/DDBJ databases">
        <authorList>
            <person name="Evans L.H."/>
            <person name="Alamgir A."/>
            <person name="Owens N."/>
            <person name="Weber N.D."/>
            <person name="Virtaneva K."/>
            <person name="Barbian K."/>
            <person name="Babar A."/>
            <person name="Rosenke K."/>
        </authorList>
    </citation>
    <scope>NUCLEOTIDE SEQUENCE [LARGE SCALE GENOMIC DNA]</scope>
    <source>
        <strain evidence="7">CBS 101.48</strain>
    </source>
</reference>
<comment type="similarity">
    <text evidence="2">Belongs to the Rab3-GAP catalytic subunit family.</text>
</comment>
<name>A0A168KZY1_ABSGL</name>
<dbReference type="PANTHER" id="PTHR21422">
    <property type="entry name" value="RAB3 GTPASE-ACTIVATING PROTEIN CATALYTIC SUBUNIT"/>
    <property type="match status" value="1"/>
</dbReference>
<evidence type="ECO:0000256" key="3">
    <source>
        <dbReference type="ARBA" id="ARBA00015817"/>
    </source>
</evidence>
<evidence type="ECO:0000256" key="5">
    <source>
        <dbReference type="ARBA" id="ARBA00022490"/>
    </source>
</evidence>
<sequence>MTSRRRQSSSYGDDSFEFVDFHIVPRLVASLEEALSVWGFNSHSHDVSSLNDPCFESTESPIHNKQQSIVVGNDIFELTYHQCPPATVHSKTTLQHQHQQIPLSFENYYQFTMAASHPLHRWSGMDRFFILAPVLSNSKLAKQSGASKPNNDQQQLHKLLFSACTTAFNNIHCTGIPVFIPDSHNHTRHDAYIGFMLQRVGKHDTLDIRFDSAVLPLLSPPHINNLQVLFRRHLNADRSENGLPPLSSTEQIALLKGVVFTYHYKNWYNKSWKQWGDESTGSSNNMYDNNNRCCRDLPFGPYNDPLRTITLEAIFPLVTNAPEERYTCDTPDMNTLSTSILELTTEFAPPSQQRASLSTLLDSFLSNCRSSSSNNLHDLCTNTNDSAKGLSGRRQSTGIMRNILHAMGQGGSDIRHQTKASNTSKYDPTDSIVDALFSTCTANGIGNCNNLASNSNYIKLRDGNSDLSIYTPRNLGLRLKYGTTVPWRSLLWNLVVFELDAFQTMDKGGRNAASSSTESSFMDFLTTLWAKIMRRIRWHWVNIIPIPNVDSYLYRPSAVDDCDGATLGIDLSFDILHQKLAMVNCCIHQSIKELPTDDMLSSSSLESTPTPSGDALVSKTSPIAIDKKGQRPLHLDDAISDMDDDDFNQQTFDSRSSFFIVSKNDSERPNSYPYSSSSVSVGMSEFTHTMHESFVGVEPPTSTELGQHRLSLPGATADDDRSTAKMNETFEGRSHQHETLLLLKTKAPLWVPLTQCSGFMTEDMIQEQAEIFEKMGTSEDATHQRAKLQSAQLSSDMQSFKAANPHAVLEDFVRWYSPKDWVETSKDGHSYGCLSARMSEPGNIWQTLWKSSDRIPASRQPSLFNLTQEGERALHYLESIQVHEVFSMLLPTVGLIMYDTLASHPAVKYIRPVTLGLIQLADELINYPWDSLRNGTCSVQGIISKVKYGESMLCKSISLLSKLPKQYDLVESLLTKSRTRVDKEEEQDVVLCLYKNDDGSPGKPTHKEYLLYMNTNPLSVDNPLPQRQYSLVKNNEVRLMFMHCGGQGPSS</sequence>
<gene>
    <name evidence="7" type="primary">ABSGL_01120.1 scaffold 1223</name>
</gene>
<evidence type="ECO:0000256" key="1">
    <source>
        <dbReference type="ARBA" id="ARBA00004496"/>
    </source>
</evidence>
<dbReference type="Pfam" id="PF13890">
    <property type="entry name" value="Rab3-GTPase_cat"/>
    <property type="match status" value="1"/>
</dbReference>